<dbReference type="GO" id="GO:0097163">
    <property type="term" value="F:sulfur carrier activity"/>
    <property type="evidence" value="ECO:0007669"/>
    <property type="project" value="UniProtKB-UniRule"/>
</dbReference>
<feature type="region of interest" description="Disordered" evidence="4">
    <location>
        <begin position="1"/>
        <end position="20"/>
    </location>
</feature>
<dbReference type="EMBL" id="JAAVXB010000009">
    <property type="protein sequence ID" value="NKF23597.1"/>
    <property type="molecule type" value="Genomic_DNA"/>
</dbReference>
<keyword evidence="1 3" id="KW-0963">Cytoplasm</keyword>
<dbReference type="InterPro" id="IPR016193">
    <property type="entry name" value="Cytidine_deaminase-like"/>
</dbReference>
<protein>
    <recommendedName>
        <fullName evidence="3">Sulfur carrier protein FdhD</fullName>
    </recommendedName>
</protein>
<comment type="subcellular location">
    <subcellularLocation>
        <location evidence="3">Cytoplasm</location>
    </subcellularLocation>
</comment>
<dbReference type="Proteomes" id="UP000653472">
    <property type="component" value="Unassembled WGS sequence"/>
</dbReference>
<dbReference type="PANTHER" id="PTHR30592:SF1">
    <property type="entry name" value="SULFUR CARRIER PROTEIN FDHD"/>
    <property type="match status" value="1"/>
</dbReference>
<dbReference type="PANTHER" id="PTHR30592">
    <property type="entry name" value="FORMATE DEHYDROGENASE"/>
    <property type="match status" value="1"/>
</dbReference>
<sequence>MSRTPLQDVAAERRHGTEHRTSVETVAEETPIALVYNGRPYAVMMATPADLDDFAVGFSLSEGIVTRADEIEVVDRLHTAHGISLQMLIPQRHYAAVDSRHRNLTGRTGCGLCGTDSLQNAIRPVRRVSISAQLDMATLLAGMSALEAAQPLNDQCGATHAAAFIHGQGQLLVREDVGRHNAIDKLVGAAARRGVRGDAMLVTSRASYEVVHKAAQADCPIVAAISAPTALAIRIANEAGITLAGFTRETRLTLYAGTLAETLETGAGITG</sequence>
<feature type="compositionally biased region" description="Basic and acidic residues" evidence="4">
    <location>
        <begin position="10"/>
        <end position="20"/>
    </location>
</feature>
<evidence type="ECO:0000313" key="5">
    <source>
        <dbReference type="EMBL" id="NKF23597.1"/>
    </source>
</evidence>
<proteinExistence type="inferred from homology"/>
<name>A0A969WAC6_9GAMM</name>
<comment type="function">
    <text evidence="3">Required for formate dehydrogenase (FDH) activity. Acts as a sulfur carrier protein that transfers sulfur from IscS to the molybdenum cofactor prior to its insertion into FDH.</text>
</comment>
<dbReference type="Gene3D" id="3.40.140.10">
    <property type="entry name" value="Cytidine Deaminase, domain 2"/>
    <property type="match status" value="1"/>
</dbReference>
<feature type="active site" description="Cysteine persulfide intermediate" evidence="3">
    <location>
        <position position="110"/>
    </location>
</feature>
<dbReference type="GO" id="GO:0005737">
    <property type="term" value="C:cytoplasm"/>
    <property type="evidence" value="ECO:0007669"/>
    <property type="project" value="UniProtKB-SubCell"/>
</dbReference>
<reference evidence="5" key="1">
    <citation type="submission" date="2020-03" db="EMBL/GenBank/DDBJ databases">
        <title>Solimonas marina sp. nov., isolated from deep seawater of the Pacific Ocean.</title>
        <authorList>
            <person name="Liu X."/>
            <person name="Lai Q."/>
            <person name="Sun F."/>
            <person name="Gai Y."/>
            <person name="Li G."/>
            <person name="Shao Z."/>
        </authorList>
    </citation>
    <scope>NUCLEOTIDE SEQUENCE</scope>
    <source>
        <strain evidence="5">C16B3</strain>
    </source>
</reference>
<keyword evidence="2 3" id="KW-0501">Molybdenum cofactor biosynthesis</keyword>
<comment type="caution">
    <text evidence="5">The sequence shown here is derived from an EMBL/GenBank/DDBJ whole genome shotgun (WGS) entry which is preliminary data.</text>
</comment>
<dbReference type="InterPro" id="IPR003786">
    <property type="entry name" value="FdhD"/>
</dbReference>
<dbReference type="Gene3D" id="3.10.20.10">
    <property type="match status" value="1"/>
</dbReference>
<gene>
    <name evidence="3 5" type="primary">fdhD</name>
    <name evidence="5" type="ORF">G7Y82_14855</name>
</gene>
<evidence type="ECO:0000256" key="1">
    <source>
        <dbReference type="ARBA" id="ARBA00022490"/>
    </source>
</evidence>
<dbReference type="Pfam" id="PF02634">
    <property type="entry name" value="FdhD-NarQ"/>
    <property type="match status" value="1"/>
</dbReference>
<dbReference type="NCBIfam" id="TIGR00129">
    <property type="entry name" value="fdhD_narQ"/>
    <property type="match status" value="1"/>
</dbReference>
<feature type="binding site" evidence="3">
    <location>
        <begin position="246"/>
        <end position="251"/>
    </location>
    <ligand>
        <name>Mo-bis(molybdopterin guanine dinucleotide)</name>
        <dbReference type="ChEBI" id="CHEBI:60539"/>
    </ligand>
</feature>
<dbReference type="GO" id="GO:0006777">
    <property type="term" value="P:Mo-molybdopterin cofactor biosynthetic process"/>
    <property type="evidence" value="ECO:0007669"/>
    <property type="project" value="UniProtKB-UniRule"/>
</dbReference>
<evidence type="ECO:0000256" key="3">
    <source>
        <dbReference type="HAMAP-Rule" id="MF_00187"/>
    </source>
</evidence>
<evidence type="ECO:0000313" key="6">
    <source>
        <dbReference type="Proteomes" id="UP000653472"/>
    </source>
</evidence>
<dbReference type="AlphaFoldDB" id="A0A969WAC6"/>
<dbReference type="SUPFAM" id="SSF53927">
    <property type="entry name" value="Cytidine deaminase-like"/>
    <property type="match status" value="1"/>
</dbReference>
<dbReference type="RefSeq" id="WP_168148929.1">
    <property type="nucleotide sequence ID" value="NZ_JAAVXB010000009.1"/>
</dbReference>
<organism evidence="5 6">
    <name type="scientific">Solimonas marina</name>
    <dbReference type="NCBI Taxonomy" id="2714601"/>
    <lineage>
        <taxon>Bacteria</taxon>
        <taxon>Pseudomonadati</taxon>
        <taxon>Pseudomonadota</taxon>
        <taxon>Gammaproteobacteria</taxon>
        <taxon>Nevskiales</taxon>
        <taxon>Nevskiaceae</taxon>
        <taxon>Solimonas</taxon>
    </lineage>
</organism>
<evidence type="ECO:0000256" key="4">
    <source>
        <dbReference type="SAM" id="MobiDB-lite"/>
    </source>
</evidence>
<dbReference type="HAMAP" id="MF_00187">
    <property type="entry name" value="FdhD"/>
    <property type="match status" value="1"/>
</dbReference>
<comment type="similarity">
    <text evidence="3">Belongs to the FdhD family.</text>
</comment>
<keyword evidence="6" id="KW-1185">Reference proteome</keyword>
<dbReference type="GO" id="GO:0016783">
    <property type="term" value="F:sulfurtransferase activity"/>
    <property type="evidence" value="ECO:0007669"/>
    <property type="project" value="InterPro"/>
</dbReference>
<accession>A0A969WAC6</accession>
<evidence type="ECO:0000256" key="2">
    <source>
        <dbReference type="ARBA" id="ARBA00023150"/>
    </source>
</evidence>
<dbReference type="PIRSF" id="PIRSF015626">
    <property type="entry name" value="FdhD"/>
    <property type="match status" value="1"/>
</dbReference>